<proteinExistence type="predicted"/>
<name>A0A250FA58_9FLAO</name>
<sequence>MNRFFVFGLFLSSLCTAFSQERTDLIGKKFEGAVNKMVIGDSLSNIQSMRIRFLKDKAIIEEEKLSVTKQPRLLYRIEVAWRINKHNNQIIFSAGNKPYPYQDYKFYYRDENLVGLYSNTNDKMVVLDILFAETENK</sequence>
<reference evidence="2" key="1">
    <citation type="submission" date="2017-06" db="EMBL/GenBank/DDBJ databases">
        <title>Capnocytophaga spp. assemblies.</title>
        <authorList>
            <person name="Gulvik C.A."/>
        </authorList>
    </citation>
    <scope>NUCLEOTIDE SEQUENCE [LARGE SCALE GENOMIC DNA]</scope>
    <source>
        <strain evidence="2">H6253</strain>
    </source>
</reference>
<dbReference type="AlphaFoldDB" id="A0A250FA58"/>
<organism evidence="1 2">
    <name type="scientific">Capnocytophaga leadbetteri</name>
    <dbReference type="NCBI Taxonomy" id="327575"/>
    <lineage>
        <taxon>Bacteria</taxon>
        <taxon>Pseudomonadati</taxon>
        <taxon>Bacteroidota</taxon>
        <taxon>Flavobacteriia</taxon>
        <taxon>Flavobacteriales</taxon>
        <taxon>Flavobacteriaceae</taxon>
        <taxon>Capnocytophaga</taxon>
    </lineage>
</organism>
<protein>
    <submittedName>
        <fullName evidence="1">Uncharacterized protein</fullName>
    </submittedName>
</protein>
<dbReference type="KEGG" id="clk:CGC53_06395"/>
<dbReference type="RefSeq" id="WP_095914067.1">
    <property type="nucleotide sequence ID" value="NZ_CAUUPF010000002.1"/>
</dbReference>
<evidence type="ECO:0000313" key="1">
    <source>
        <dbReference type="EMBL" id="ATA82004.1"/>
    </source>
</evidence>
<accession>A0A250FA58</accession>
<keyword evidence="2" id="KW-1185">Reference proteome</keyword>
<dbReference type="Proteomes" id="UP000217276">
    <property type="component" value="Chromosome"/>
</dbReference>
<dbReference type="EMBL" id="CP022384">
    <property type="protein sequence ID" value="ATA82004.1"/>
    <property type="molecule type" value="Genomic_DNA"/>
</dbReference>
<gene>
    <name evidence="1" type="ORF">CGC53_06395</name>
</gene>
<evidence type="ECO:0000313" key="2">
    <source>
        <dbReference type="Proteomes" id="UP000217276"/>
    </source>
</evidence>